<protein>
    <submittedName>
        <fullName evidence="3">Capsule biosynthesis protein</fullName>
    </submittedName>
</protein>
<keyword evidence="4" id="KW-1185">Reference proteome</keyword>
<dbReference type="AlphaFoldDB" id="A0A3M0IKX8"/>
<dbReference type="PANTHER" id="PTHR33393">
    <property type="entry name" value="POLYGLUTAMINE SYNTHESIS ACCESSORY PROTEIN RV0574C-RELATED"/>
    <property type="match status" value="1"/>
</dbReference>
<dbReference type="CDD" id="cd07381">
    <property type="entry name" value="MPP_CapA"/>
    <property type="match status" value="1"/>
</dbReference>
<dbReference type="EMBL" id="PENI01000021">
    <property type="protein sequence ID" value="RMB82686.1"/>
    <property type="molecule type" value="Genomic_DNA"/>
</dbReference>
<dbReference type="InterPro" id="IPR019079">
    <property type="entry name" value="Capsule_synth_CapA"/>
</dbReference>
<dbReference type="Gene3D" id="3.60.21.10">
    <property type="match status" value="1"/>
</dbReference>
<evidence type="ECO:0000259" key="2">
    <source>
        <dbReference type="SMART" id="SM00854"/>
    </source>
</evidence>
<evidence type="ECO:0000256" key="1">
    <source>
        <dbReference type="ARBA" id="ARBA00005662"/>
    </source>
</evidence>
<proteinExistence type="inferred from homology"/>
<feature type="domain" description="Capsule synthesis protein CapA" evidence="2">
    <location>
        <begin position="25"/>
        <end position="331"/>
    </location>
</feature>
<dbReference type="RefSeq" id="WP_121892601.1">
    <property type="nucleotide sequence ID" value="NZ_PENI01000021.1"/>
</dbReference>
<evidence type="ECO:0000313" key="3">
    <source>
        <dbReference type="EMBL" id="RMB82686.1"/>
    </source>
</evidence>
<dbReference type="SUPFAM" id="SSF56300">
    <property type="entry name" value="Metallo-dependent phosphatases"/>
    <property type="match status" value="1"/>
</dbReference>
<dbReference type="PANTHER" id="PTHR33393:SF13">
    <property type="entry name" value="PGA BIOSYNTHESIS PROTEIN CAPA"/>
    <property type="match status" value="1"/>
</dbReference>
<evidence type="ECO:0000313" key="4">
    <source>
        <dbReference type="Proteomes" id="UP000270471"/>
    </source>
</evidence>
<dbReference type="SMART" id="SM00854">
    <property type="entry name" value="PGA_cap"/>
    <property type="match status" value="1"/>
</dbReference>
<gene>
    <name evidence="3" type="ORF">CTZ28_28495</name>
</gene>
<comment type="similarity">
    <text evidence="1">Belongs to the CapA family.</text>
</comment>
<accession>A0A3M0IKX8</accession>
<sequence>MSMRMEGMALEPGDVPRSPLAGRFTFGAVGDLIYLRPMARTLRAQQPGLLRELARADVLFGNLETAILDLDAFDGAPQAESGGTWMHADPRVADDLSALGFSVVGLANNHATDWGTEGLLETVRRLDRAGLPSAGAGRTSSGARAATYLDVEQGRIAVLAATATFTPMSPAADPFGRVPARAGISVLRTVETSVVSPQDYAVLTRLAAAGSYSNSVREGSLRLMGGEFVADESLGPGEVRIEHRTDESDAAEILTAIRQARQNSSFVVFSFHSHEPDNGAQPAPFAAEFARRAVDAGADVVVGHGPHQLRGIELYRGAPIFHSLGNFAMMSNSLDVVTRDTYRLYGADPADVTVPELLSARNATIFADPVLDESLLPLLHYDEGELTEIELLPLDLGRGTAGAAHGTPRLAAPAVAEPLLERVAALSAPFATRLTLLGDRATIRPAE</sequence>
<reference evidence="3 4" key="1">
    <citation type="submission" date="2017-11" db="EMBL/GenBank/DDBJ databases">
        <title>Draft genome of actinobacteria isolated from guarana (Paullinia cupana (Mart.) Ducke.</title>
        <authorList>
            <person name="Siqueira K.A."/>
            <person name="Liotti R.G."/>
            <person name="Mendes T.A.O."/>
            <person name="Soares M.A."/>
        </authorList>
    </citation>
    <scope>NUCLEOTIDE SEQUENCE [LARGE SCALE GENOMIC DNA]</scope>
    <source>
        <strain evidence="3 4">193</strain>
    </source>
</reference>
<name>A0A3M0IKX8_9ACTN</name>
<dbReference type="OrthoDB" id="9810718at2"/>
<dbReference type="Pfam" id="PF09587">
    <property type="entry name" value="PGA_cap"/>
    <property type="match status" value="1"/>
</dbReference>
<organism evidence="3 4">
    <name type="scientific">Streptomyces shenzhenensis</name>
    <dbReference type="NCBI Taxonomy" id="943815"/>
    <lineage>
        <taxon>Bacteria</taxon>
        <taxon>Bacillati</taxon>
        <taxon>Actinomycetota</taxon>
        <taxon>Actinomycetes</taxon>
        <taxon>Kitasatosporales</taxon>
        <taxon>Streptomycetaceae</taxon>
        <taxon>Streptomyces</taxon>
    </lineage>
</organism>
<comment type="caution">
    <text evidence="3">The sequence shown here is derived from an EMBL/GenBank/DDBJ whole genome shotgun (WGS) entry which is preliminary data.</text>
</comment>
<dbReference type="Proteomes" id="UP000270471">
    <property type="component" value="Unassembled WGS sequence"/>
</dbReference>
<dbReference type="InterPro" id="IPR052169">
    <property type="entry name" value="CW_Biosynth-Accessory"/>
</dbReference>
<dbReference type="InterPro" id="IPR029052">
    <property type="entry name" value="Metallo-depent_PP-like"/>
</dbReference>